<evidence type="ECO:0000256" key="1">
    <source>
        <dbReference type="SAM" id="MobiDB-lite"/>
    </source>
</evidence>
<reference evidence="2 3" key="1">
    <citation type="journal article" date="2019" name="Commun. Biol.">
        <title>The bagworm genome reveals a unique fibroin gene that provides high tensile strength.</title>
        <authorList>
            <person name="Kono N."/>
            <person name="Nakamura H."/>
            <person name="Ohtoshi R."/>
            <person name="Tomita M."/>
            <person name="Numata K."/>
            <person name="Arakawa K."/>
        </authorList>
    </citation>
    <scope>NUCLEOTIDE SEQUENCE [LARGE SCALE GENOMIC DNA]</scope>
</reference>
<evidence type="ECO:0000313" key="2">
    <source>
        <dbReference type="EMBL" id="GBP08631.1"/>
    </source>
</evidence>
<proteinExistence type="predicted"/>
<name>A0A4C1T5T6_EUMVA</name>
<organism evidence="2 3">
    <name type="scientific">Eumeta variegata</name>
    <name type="common">Bagworm moth</name>
    <name type="synonym">Eumeta japonica</name>
    <dbReference type="NCBI Taxonomy" id="151549"/>
    <lineage>
        <taxon>Eukaryota</taxon>
        <taxon>Metazoa</taxon>
        <taxon>Ecdysozoa</taxon>
        <taxon>Arthropoda</taxon>
        <taxon>Hexapoda</taxon>
        <taxon>Insecta</taxon>
        <taxon>Pterygota</taxon>
        <taxon>Neoptera</taxon>
        <taxon>Endopterygota</taxon>
        <taxon>Lepidoptera</taxon>
        <taxon>Glossata</taxon>
        <taxon>Ditrysia</taxon>
        <taxon>Tineoidea</taxon>
        <taxon>Psychidae</taxon>
        <taxon>Oiketicinae</taxon>
        <taxon>Eumeta</taxon>
    </lineage>
</organism>
<feature type="region of interest" description="Disordered" evidence="1">
    <location>
        <begin position="326"/>
        <end position="360"/>
    </location>
</feature>
<sequence length="395" mass="45073">MVMRHVVWSGIEQLTLGSCILGGPVNTRASVEFGRRNPFERNLMNGLDIVYTKPYYDEVLLFILMPDYIETKRSLLEVSERTSMRVQLVECNRSIIWKLPEALLSGSEAADRENNTGAVSIILTKLRVDVLSERQWLSWSRASPRTSKFRVLLATGEFTDDFLTSTTGHVLRASRGRRRRVGVSRSRPALKPRWGFEEFGTKRLSRVCTEDLLNAFLHLFFDINDRLGAITPENHRDLPSSRRPGPACRLHNISRLVWMQIHRTGARSRVQNALCDTHKKIFPIETENRIPKRFSQTRKLKAPGLRFVRGFRQDLTAEHLPETALETSSRTLSLIPPASSRTEGGPRRGRRDDVSTLSFRSSARNSSDTYAILAVWEPARRRVRPGGARRRQAAN</sequence>
<evidence type="ECO:0000313" key="3">
    <source>
        <dbReference type="Proteomes" id="UP000299102"/>
    </source>
</evidence>
<gene>
    <name evidence="2" type="ORF">EVAR_7236_1</name>
</gene>
<dbReference type="AlphaFoldDB" id="A0A4C1T5T6"/>
<dbReference type="Proteomes" id="UP000299102">
    <property type="component" value="Unassembled WGS sequence"/>
</dbReference>
<feature type="compositionally biased region" description="Basic and acidic residues" evidence="1">
    <location>
        <begin position="344"/>
        <end position="354"/>
    </location>
</feature>
<protein>
    <submittedName>
        <fullName evidence="2">Uncharacterized protein</fullName>
    </submittedName>
</protein>
<dbReference type="EMBL" id="BGZK01000032">
    <property type="protein sequence ID" value="GBP08631.1"/>
    <property type="molecule type" value="Genomic_DNA"/>
</dbReference>
<keyword evidence="3" id="KW-1185">Reference proteome</keyword>
<comment type="caution">
    <text evidence="2">The sequence shown here is derived from an EMBL/GenBank/DDBJ whole genome shotgun (WGS) entry which is preliminary data.</text>
</comment>
<accession>A0A4C1T5T6</accession>